<dbReference type="EMBL" id="KB446547">
    <property type="protein sequence ID" value="EME38311.1"/>
    <property type="molecule type" value="Genomic_DNA"/>
</dbReference>
<reference evidence="1 2" key="2">
    <citation type="journal article" date="2012" name="PLoS Pathog.">
        <title>Diverse lifestyles and strategies of plant pathogenesis encoded in the genomes of eighteen Dothideomycetes fungi.</title>
        <authorList>
            <person name="Ohm R.A."/>
            <person name="Feau N."/>
            <person name="Henrissat B."/>
            <person name="Schoch C.L."/>
            <person name="Horwitz B.A."/>
            <person name="Barry K.W."/>
            <person name="Condon B.J."/>
            <person name="Copeland A.C."/>
            <person name="Dhillon B."/>
            <person name="Glaser F."/>
            <person name="Hesse C.N."/>
            <person name="Kosti I."/>
            <person name="LaButti K."/>
            <person name="Lindquist E.A."/>
            <person name="Lucas S."/>
            <person name="Salamov A.A."/>
            <person name="Bradshaw R.E."/>
            <person name="Ciuffetti L."/>
            <person name="Hamelin R.C."/>
            <person name="Kema G.H.J."/>
            <person name="Lawrence C."/>
            <person name="Scott J.A."/>
            <person name="Spatafora J.W."/>
            <person name="Turgeon B.G."/>
            <person name="de Wit P.J.G.M."/>
            <person name="Zhong S."/>
            <person name="Goodwin S.B."/>
            <person name="Grigoriev I.V."/>
        </authorList>
    </citation>
    <scope>NUCLEOTIDE SEQUENCE [LARGE SCALE GENOMIC DNA]</scope>
    <source>
        <strain evidence="2">NZE10 / CBS 128990</strain>
    </source>
</reference>
<accession>N1PBP0</accession>
<name>N1PBP0_DOTSN</name>
<organism evidence="1 2">
    <name type="scientific">Dothistroma septosporum (strain NZE10 / CBS 128990)</name>
    <name type="common">Red band needle blight fungus</name>
    <name type="synonym">Mycosphaerella pini</name>
    <dbReference type="NCBI Taxonomy" id="675120"/>
    <lineage>
        <taxon>Eukaryota</taxon>
        <taxon>Fungi</taxon>
        <taxon>Dikarya</taxon>
        <taxon>Ascomycota</taxon>
        <taxon>Pezizomycotina</taxon>
        <taxon>Dothideomycetes</taxon>
        <taxon>Dothideomycetidae</taxon>
        <taxon>Mycosphaerellales</taxon>
        <taxon>Mycosphaerellaceae</taxon>
        <taxon>Dothistroma</taxon>
    </lineage>
</organism>
<dbReference type="Proteomes" id="UP000016933">
    <property type="component" value="Unassembled WGS sequence"/>
</dbReference>
<reference evidence="2" key="1">
    <citation type="journal article" date="2012" name="PLoS Genet.">
        <title>The genomes of the fungal plant pathogens Cladosporium fulvum and Dothistroma septosporum reveal adaptation to different hosts and lifestyles but also signatures of common ancestry.</title>
        <authorList>
            <person name="de Wit P.J.G.M."/>
            <person name="van der Burgt A."/>
            <person name="Oekmen B."/>
            <person name="Stergiopoulos I."/>
            <person name="Abd-Elsalam K.A."/>
            <person name="Aerts A.L."/>
            <person name="Bahkali A.H."/>
            <person name="Beenen H.G."/>
            <person name="Chettri P."/>
            <person name="Cox M.P."/>
            <person name="Datema E."/>
            <person name="de Vries R.P."/>
            <person name="Dhillon B."/>
            <person name="Ganley A.R."/>
            <person name="Griffiths S.A."/>
            <person name="Guo Y."/>
            <person name="Hamelin R.C."/>
            <person name="Henrissat B."/>
            <person name="Kabir M.S."/>
            <person name="Jashni M.K."/>
            <person name="Kema G."/>
            <person name="Klaubauf S."/>
            <person name="Lapidus A."/>
            <person name="Levasseur A."/>
            <person name="Lindquist E."/>
            <person name="Mehrabi R."/>
            <person name="Ohm R.A."/>
            <person name="Owen T.J."/>
            <person name="Salamov A."/>
            <person name="Schwelm A."/>
            <person name="Schijlen E."/>
            <person name="Sun H."/>
            <person name="van den Burg H.A."/>
            <person name="van Ham R.C.H.J."/>
            <person name="Zhang S."/>
            <person name="Goodwin S.B."/>
            <person name="Grigoriev I.V."/>
            <person name="Collemare J."/>
            <person name="Bradshaw R.E."/>
        </authorList>
    </citation>
    <scope>NUCLEOTIDE SEQUENCE [LARGE SCALE GENOMIC DNA]</scope>
    <source>
        <strain evidence="2">NZE10 / CBS 128990</strain>
    </source>
</reference>
<sequence>MLAVLLHMAQAMRLRRVRSTKLLTLAAQLPNAMDQAFDRPAPRNVVLMRWRSELLPWDESATDAHHTGHHDGRVIVRRLRSSHMSRRTCA</sequence>
<gene>
    <name evidence="1" type="ORF">DOTSEDRAFT_75762</name>
</gene>
<protein>
    <submittedName>
        <fullName evidence="1">Uncharacterized protein</fullName>
    </submittedName>
</protein>
<proteinExistence type="predicted"/>
<evidence type="ECO:0000313" key="1">
    <source>
        <dbReference type="EMBL" id="EME38311.1"/>
    </source>
</evidence>
<keyword evidence="2" id="KW-1185">Reference proteome</keyword>
<evidence type="ECO:0000313" key="2">
    <source>
        <dbReference type="Proteomes" id="UP000016933"/>
    </source>
</evidence>
<dbReference type="HOGENOM" id="CLU_2440823_0_0_1"/>
<dbReference type="AlphaFoldDB" id="N1PBP0"/>